<name>A0A6A4HZT1_9AGAR</name>
<dbReference type="EMBL" id="ML769427">
    <property type="protein sequence ID" value="KAE9403220.1"/>
    <property type="molecule type" value="Genomic_DNA"/>
</dbReference>
<reference evidence="1" key="1">
    <citation type="journal article" date="2019" name="Environ. Microbiol.">
        <title>Fungal ecological strategies reflected in gene transcription - a case study of two litter decomposers.</title>
        <authorList>
            <person name="Barbi F."/>
            <person name="Kohler A."/>
            <person name="Barry K."/>
            <person name="Baskaran P."/>
            <person name="Daum C."/>
            <person name="Fauchery L."/>
            <person name="Ihrmark K."/>
            <person name="Kuo A."/>
            <person name="LaButti K."/>
            <person name="Lipzen A."/>
            <person name="Morin E."/>
            <person name="Grigoriev I.V."/>
            <person name="Henrissat B."/>
            <person name="Lindahl B."/>
            <person name="Martin F."/>
        </authorList>
    </citation>
    <scope>NUCLEOTIDE SEQUENCE</scope>
    <source>
        <strain evidence="1">JB14</strain>
    </source>
</reference>
<dbReference type="AlphaFoldDB" id="A0A6A4HZT1"/>
<protein>
    <submittedName>
        <fullName evidence="1">Uncharacterized protein</fullName>
    </submittedName>
</protein>
<evidence type="ECO:0000313" key="2">
    <source>
        <dbReference type="Proteomes" id="UP000799118"/>
    </source>
</evidence>
<proteinExistence type="predicted"/>
<sequence>MSLRKNLLNHSFLCSRDKLTTFVEAEGVLSNVSNLPPLTCKRMRRDGVDGSLPSSSEHSEPNVNFAEIARPLAGSQRADSSIPNVDNFGHFPSNSFVNVPSSSFESSASVWTDGGLFRYCRCKLLAPAAFDEAFGKGSQTASAYQISENDVLPSDTIQNELTDWDTFMKDIDDALVSMWA</sequence>
<organism evidence="1 2">
    <name type="scientific">Gymnopus androsaceus JB14</name>
    <dbReference type="NCBI Taxonomy" id="1447944"/>
    <lineage>
        <taxon>Eukaryota</taxon>
        <taxon>Fungi</taxon>
        <taxon>Dikarya</taxon>
        <taxon>Basidiomycota</taxon>
        <taxon>Agaricomycotina</taxon>
        <taxon>Agaricomycetes</taxon>
        <taxon>Agaricomycetidae</taxon>
        <taxon>Agaricales</taxon>
        <taxon>Marasmiineae</taxon>
        <taxon>Omphalotaceae</taxon>
        <taxon>Gymnopus</taxon>
    </lineage>
</organism>
<dbReference type="Proteomes" id="UP000799118">
    <property type="component" value="Unassembled WGS sequence"/>
</dbReference>
<evidence type="ECO:0000313" key="1">
    <source>
        <dbReference type="EMBL" id="KAE9403220.1"/>
    </source>
</evidence>
<keyword evidence="2" id="KW-1185">Reference proteome</keyword>
<gene>
    <name evidence="1" type="ORF">BT96DRAFT_917661</name>
</gene>
<accession>A0A6A4HZT1</accession>